<feature type="domain" description="Glycosyltransferase 2-like" evidence="2">
    <location>
        <begin position="65"/>
        <end position="194"/>
    </location>
</feature>
<accession>A0A7V1PTQ3</accession>
<dbReference type="Pfam" id="PF00535">
    <property type="entry name" value="Glycos_transf_2"/>
    <property type="match status" value="1"/>
</dbReference>
<reference evidence="3" key="1">
    <citation type="journal article" date="2020" name="mSystems">
        <title>Genome- and Community-Level Interaction Insights into Carbon Utilization and Element Cycling Functions of Hydrothermarchaeota in Hydrothermal Sediment.</title>
        <authorList>
            <person name="Zhou Z."/>
            <person name="Liu Y."/>
            <person name="Xu W."/>
            <person name="Pan J."/>
            <person name="Luo Z.H."/>
            <person name="Li M."/>
        </authorList>
    </citation>
    <scope>NUCLEOTIDE SEQUENCE [LARGE SCALE GENOMIC DNA]</scope>
    <source>
        <strain evidence="3">HyVt-456</strain>
    </source>
</reference>
<dbReference type="InterPro" id="IPR001173">
    <property type="entry name" value="Glyco_trans_2-like"/>
</dbReference>
<comment type="caution">
    <text evidence="3">The sequence shown here is derived from an EMBL/GenBank/DDBJ whole genome shotgun (WGS) entry which is preliminary data.</text>
</comment>
<keyword evidence="1" id="KW-0812">Transmembrane</keyword>
<dbReference type="EMBL" id="DRLD01000117">
    <property type="protein sequence ID" value="HED09883.1"/>
    <property type="molecule type" value="Genomic_DNA"/>
</dbReference>
<dbReference type="Proteomes" id="UP000886005">
    <property type="component" value="Unassembled WGS sequence"/>
</dbReference>
<dbReference type="PANTHER" id="PTHR43685:SF2">
    <property type="entry name" value="GLYCOSYLTRANSFERASE 2-LIKE DOMAIN-CONTAINING PROTEIN"/>
    <property type="match status" value="1"/>
</dbReference>
<organism evidence="3">
    <name type="scientific">Caldithrix abyssi</name>
    <dbReference type="NCBI Taxonomy" id="187145"/>
    <lineage>
        <taxon>Bacteria</taxon>
        <taxon>Pseudomonadati</taxon>
        <taxon>Calditrichota</taxon>
        <taxon>Calditrichia</taxon>
        <taxon>Calditrichales</taxon>
        <taxon>Calditrichaceae</taxon>
        <taxon>Caldithrix</taxon>
    </lineage>
</organism>
<dbReference type="SUPFAM" id="SSF53448">
    <property type="entry name" value="Nucleotide-diphospho-sugar transferases"/>
    <property type="match status" value="1"/>
</dbReference>
<name>A0A7V1PTQ3_CALAY</name>
<dbReference type="Gene3D" id="3.90.550.10">
    <property type="entry name" value="Spore Coat Polysaccharide Biosynthesis Protein SpsA, Chain A"/>
    <property type="match status" value="1"/>
</dbReference>
<sequence length="388" mass="43564">MASKRMNVILVTDWGWIFGRGAVKWPMLSIIILGLLALLYFALVLRTAFLLTPRRYPHRKERFFSVIIAARNEGRRVLPLIASLKKLDYPAGQREIIFVDDASEDDTAALITKKITTLPGARLISVSPAERLLPGKKNALHRAIMEARGELIAVTDADCIVPPGWLRAFNDCFDERDIMLLGHSRVSGHRGFLNLYLRFDNLFSGIMVAVPALLGLPLSSVGRNMAYRRSAYVQSGGYPQLARHRSGDDVFLTELFRQKLTGHIRYCSCPGSLVSSEAPETLREIFWQQIRKNSKLPYKSLPALFLTLFLFVLHLLMAVMLFFPGTVVFAATILGLKLLLEFLALWRACDFFGEPGLKKALPLFQGLYPLLAVILGSLGMLGLYKWKP</sequence>
<gene>
    <name evidence="3" type="ORF">ENJ10_04290</name>
</gene>
<dbReference type="InterPro" id="IPR029044">
    <property type="entry name" value="Nucleotide-diphossugar_trans"/>
</dbReference>
<protein>
    <submittedName>
        <fullName evidence="3">Glycosyltransferase</fullName>
    </submittedName>
</protein>
<keyword evidence="1" id="KW-0472">Membrane</keyword>
<evidence type="ECO:0000313" key="3">
    <source>
        <dbReference type="EMBL" id="HED09883.1"/>
    </source>
</evidence>
<feature type="transmembrane region" description="Helical" evidence="1">
    <location>
        <begin position="28"/>
        <end position="52"/>
    </location>
</feature>
<feature type="transmembrane region" description="Helical" evidence="1">
    <location>
        <begin position="328"/>
        <end position="346"/>
    </location>
</feature>
<evidence type="ECO:0000256" key="1">
    <source>
        <dbReference type="SAM" id="Phobius"/>
    </source>
</evidence>
<keyword evidence="1" id="KW-1133">Transmembrane helix</keyword>
<evidence type="ECO:0000259" key="2">
    <source>
        <dbReference type="Pfam" id="PF00535"/>
    </source>
</evidence>
<proteinExistence type="predicted"/>
<feature type="transmembrane region" description="Helical" evidence="1">
    <location>
        <begin position="301"/>
        <end position="322"/>
    </location>
</feature>
<dbReference type="PANTHER" id="PTHR43685">
    <property type="entry name" value="GLYCOSYLTRANSFERASE"/>
    <property type="match status" value="1"/>
</dbReference>
<dbReference type="AlphaFoldDB" id="A0A7V1PTQ3"/>
<feature type="transmembrane region" description="Helical" evidence="1">
    <location>
        <begin position="367"/>
        <end position="386"/>
    </location>
</feature>
<dbReference type="InterPro" id="IPR050834">
    <property type="entry name" value="Glycosyltransf_2"/>
</dbReference>